<dbReference type="KEGG" id="pno:SNOG_00286"/>
<sequence length="30" mass="3244">MTKSRAIIKEESSTCSSVPLYMTNRGQGPA</sequence>
<gene>
    <name evidence="1" type="ORF">SNOG_00286</name>
</gene>
<dbReference type="AlphaFoldDB" id="Q0V6S8"/>
<organism evidence="1 2">
    <name type="scientific">Phaeosphaeria nodorum (strain SN15 / ATCC MYA-4574 / FGSC 10173)</name>
    <name type="common">Glume blotch fungus</name>
    <name type="synonym">Parastagonospora nodorum</name>
    <dbReference type="NCBI Taxonomy" id="321614"/>
    <lineage>
        <taxon>Eukaryota</taxon>
        <taxon>Fungi</taxon>
        <taxon>Dikarya</taxon>
        <taxon>Ascomycota</taxon>
        <taxon>Pezizomycotina</taxon>
        <taxon>Dothideomycetes</taxon>
        <taxon>Pleosporomycetidae</taxon>
        <taxon>Pleosporales</taxon>
        <taxon>Pleosporineae</taxon>
        <taxon>Phaeosphaeriaceae</taxon>
        <taxon>Parastagonospora</taxon>
    </lineage>
</organism>
<reference evidence="2" key="1">
    <citation type="journal article" date="2007" name="Plant Cell">
        <title>Dothideomycete-plant interactions illuminated by genome sequencing and EST analysis of the wheat pathogen Stagonospora nodorum.</title>
        <authorList>
            <person name="Hane J.K."/>
            <person name="Lowe R.G."/>
            <person name="Solomon P.S."/>
            <person name="Tan K.C."/>
            <person name="Schoch C.L."/>
            <person name="Spatafora J.W."/>
            <person name="Crous P.W."/>
            <person name="Kodira C."/>
            <person name="Birren B.W."/>
            <person name="Galagan J.E."/>
            <person name="Torriani S.F."/>
            <person name="McDonald B.A."/>
            <person name="Oliver R.P."/>
        </authorList>
    </citation>
    <scope>NUCLEOTIDE SEQUENCE [LARGE SCALE GENOMIC DNA]</scope>
    <source>
        <strain evidence="2">SN15 / ATCC MYA-4574 / FGSC 10173</strain>
    </source>
</reference>
<dbReference type="Proteomes" id="UP000001055">
    <property type="component" value="Unassembled WGS sequence"/>
</dbReference>
<dbReference type="EMBL" id="CH445325">
    <property type="protein sequence ID" value="EAT91781.1"/>
    <property type="molecule type" value="Genomic_DNA"/>
</dbReference>
<proteinExistence type="predicted"/>
<dbReference type="RefSeq" id="XP_001790977.1">
    <property type="nucleotide sequence ID" value="XM_001790925.1"/>
</dbReference>
<dbReference type="GeneID" id="5967954"/>
<dbReference type="InParanoid" id="Q0V6S8"/>
<dbReference type="HOGENOM" id="CLU_3406534_0_0_1"/>
<name>Q0V6S8_PHANO</name>
<accession>Q0V6S8</accession>
<evidence type="ECO:0000313" key="1">
    <source>
        <dbReference type="EMBL" id="EAT91781.1"/>
    </source>
</evidence>
<evidence type="ECO:0000313" key="2">
    <source>
        <dbReference type="Proteomes" id="UP000001055"/>
    </source>
</evidence>
<protein>
    <submittedName>
        <fullName evidence="1">Uncharacterized protein</fullName>
    </submittedName>
</protein>